<keyword evidence="2" id="KW-0805">Transcription regulation</keyword>
<evidence type="ECO:0000259" key="5">
    <source>
        <dbReference type="PROSITE" id="PS50931"/>
    </source>
</evidence>
<dbReference type="SUPFAM" id="SSF53850">
    <property type="entry name" value="Periplasmic binding protein-like II"/>
    <property type="match status" value="1"/>
</dbReference>
<dbReference type="PRINTS" id="PR00039">
    <property type="entry name" value="HTHLYSR"/>
</dbReference>
<sequence>MDVKHLISFETVARLGSYSKAAEVLFLTQPAITAHINLLEKELQTPLFIKYHTPVQMTEAGKLLLTYSQKILQLIQHAESDIQKLQSGFLGHITIYASESLISPLAHILKEFQAHHSQIVFTLDVHFSPEIAEKVIDGYAHIGLIKTRNPNFSHPLLDCQHLFTDEAIPIMSASHPYARYQVIPQAVLKSRSLPLALFGTEDFIQQIMQGFQKIGTSVEAAVQLNHIPSLLAFIKQSGHVAFLPQVLVKESLAFGDIITRPIEGFPKLKRHAYLITKKSNSLSPLARQFQGELLDTLNMT</sequence>
<dbReference type="Pfam" id="PF03466">
    <property type="entry name" value="LysR_substrate"/>
    <property type="match status" value="1"/>
</dbReference>
<dbReference type="CDD" id="cd05466">
    <property type="entry name" value="PBP2_LTTR_substrate"/>
    <property type="match status" value="1"/>
</dbReference>
<dbReference type="GO" id="GO:0000976">
    <property type="term" value="F:transcription cis-regulatory region binding"/>
    <property type="evidence" value="ECO:0007669"/>
    <property type="project" value="TreeGrafter"/>
</dbReference>
<comment type="similarity">
    <text evidence="1">Belongs to the LysR transcriptional regulatory family.</text>
</comment>
<dbReference type="AlphaFoldDB" id="A0A940STX2"/>
<proteinExistence type="inferred from homology"/>
<feature type="domain" description="HTH lysR-type" evidence="5">
    <location>
        <begin position="1"/>
        <end position="58"/>
    </location>
</feature>
<dbReference type="InterPro" id="IPR036390">
    <property type="entry name" value="WH_DNA-bd_sf"/>
</dbReference>
<dbReference type="EMBL" id="JAEEGA010000001">
    <property type="protein sequence ID" value="MBP1039506.1"/>
    <property type="molecule type" value="Genomic_DNA"/>
</dbReference>
<dbReference type="Gene3D" id="3.40.190.290">
    <property type="match status" value="1"/>
</dbReference>
<dbReference type="GO" id="GO:0003700">
    <property type="term" value="F:DNA-binding transcription factor activity"/>
    <property type="evidence" value="ECO:0007669"/>
    <property type="project" value="InterPro"/>
</dbReference>
<evidence type="ECO:0000256" key="4">
    <source>
        <dbReference type="ARBA" id="ARBA00023163"/>
    </source>
</evidence>
<keyword evidence="7" id="KW-1185">Reference proteome</keyword>
<keyword evidence="3" id="KW-0238">DNA-binding</keyword>
<dbReference type="InterPro" id="IPR005119">
    <property type="entry name" value="LysR_subst-bd"/>
</dbReference>
<dbReference type="Proteomes" id="UP000674938">
    <property type="component" value="Unassembled WGS sequence"/>
</dbReference>
<dbReference type="PANTHER" id="PTHR30126:SF64">
    <property type="entry name" value="HTH-TYPE TRANSCRIPTIONAL REGULATOR CITR"/>
    <property type="match status" value="1"/>
</dbReference>
<keyword evidence="4" id="KW-0804">Transcription</keyword>
<gene>
    <name evidence="6" type="ORF">I6N95_00660</name>
</gene>
<dbReference type="SUPFAM" id="SSF46785">
    <property type="entry name" value="Winged helix' DNA-binding domain"/>
    <property type="match status" value="1"/>
</dbReference>
<dbReference type="RefSeq" id="WP_209524410.1">
    <property type="nucleotide sequence ID" value="NZ_JAEEGA010000001.1"/>
</dbReference>
<dbReference type="PROSITE" id="PS50931">
    <property type="entry name" value="HTH_LYSR"/>
    <property type="match status" value="1"/>
</dbReference>
<comment type="caution">
    <text evidence="6">The sequence shown here is derived from an EMBL/GenBank/DDBJ whole genome shotgun (WGS) entry which is preliminary data.</text>
</comment>
<dbReference type="InterPro" id="IPR036388">
    <property type="entry name" value="WH-like_DNA-bd_sf"/>
</dbReference>
<dbReference type="Gene3D" id="1.10.10.10">
    <property type="entry name" value="Winged helix-like DNA-binding domain superfamily/Winged helix DNA-binding domain"/>
    <property type="match status" value="1"/>
</dbReference>
<evidence type="ECO:0000313" key="6">
    <source>
        <dbReference type="EMBL" id="MBP1039506.1"/>
    </source>
</evidence>
<evidence type="ECO:0000256" key="3">
    <source>
        <dbReference type="ARBA" id="ARBA00023125"/>
    </source>
</evidence>
<accession>A0A940STX2</accession>
<dbReference type="PANTHER" id="PTHR30126">
    <property type="entry name" value="HTH-TYPE TRANSCRIPTIONAL REGULATOR"/>
    <property type="match status" value="1"/>
</dbReference>
<organism evidence="6 7">
    <name type="scientific">Vagococcus allomyrinae</name>
    <dbReference type="NCBI Taxonomy" id="2794353"/>
    <lineage>
        <taxon>Bacteria</taxon>
        <taxon>Bacillati</taxon>
        <taxon>Bacillota</taxon>
        <taxon>Bacilli</taxon>
        <taxon>Lactobacillales</taxon>
        <taxon>Enterococcaceae</taxon>
        <taxon>Vagococcus</taxon>
    </lineage>
</organism>
<evidence type="ECO:0000256" key="2">
    <source>
        <dbReference type="ARBA" id="ARBA00023015"/>
    </source>
</evidence>
<evidence type="ECO:0000313" key="7">
    <source>
        <dbReference type="Proteomes" id="UP000674938"/>
    </source>
</evidence>
<evidence type="ECO:0000256" key="1">
    <source>
        <dbReference type="ARBA" id="ARBA00009437"/>
    </source>
</evidence>
<protein>
    <submittedName>
        <fullName evidence="6">LysR family transcriptional regulator</fullName>
    </submittedName>
</protein>
<reference evidence="6" key="1">
    <citation type="submission" date="2020-12" db="EMBL/GenBank/DDBJ databases">
        <title>Vagococcus allomyrinae sp. nov. and Enterococcus lavae sp. nov., isolated from the larvae of Allomyrina dichotoma.</title>
        <authorList>
            <person name="Lee S.D."/>
        </authorList>
    </citation>
    <scope>NUCLEOTIDE SEQUENCE</scope>
    <source>
        <strain evidence="6">BWB3-3</strain>
    </source>
</reference>
<dbReference type="InterPro" id="IPR000847">
    <property type="entry name" value="LysR_HTH_N"/>
</dbReference>
<dbReference type="Pfam" id="PF00126">
    <property type="entry name" value="HTH_1"/>
    <property type="match status" value="1"/>
</dbReference>
<name>A0A940STX2_9ENTE</name>